<comment type="similarity">
    <text evidence="2 8">Belongs to the aldehyde dehydrogenase family.</text>
</comment>
<dbReference type="Pfam" id="PF00171">
    <property type="entry name" value="Aldedh"/>
    <property type="match status" value="1"/>
</dbReference>
<keyword evidence="5 9" id="KW-0642">Proline metabolism</keyword>
<dbReference type="InterPro" id="IPR050485">
    <property type="entry name" value="Proline_metab_enzyme"/>
</dbReference>
<dbReference type="Proteomes" id="UP000695562">
    <property type="component" value="Unassembled WGS sequence"/>
</dbReference>
<dbReference type="InterPro" id="IPR016162">
    <property type="entry name" value="Ald_DH_N"/>
</dbReference>
<gene>
    <name evidence="12" type="ORF">CYY_004903</name>
</gene>
<evidence type="ECO:0000313" key="13">
    <source>
        <dbReference type="Proteomes" id="UP000695562"/>
    </source>
</evidence>
<organism evidence="12 13">
    <name type="scientific">Polysphondylium violaceum</name>
    <dbReference type="NCBI Taxonomy" id="133409"/>
    <lineage>
        <taxon>Eukaryota</taxon>
        <taxon>Amoebozoa</taxon>
        <taxon>Evosea</taxon>
        <taxon>Eumycetozoa</taxon>
        <taxon>Dictyostelia</taxon>
        <taxon>Dictyosteliales</taxon>
        <taxon>Dictyosteliaceae</taxon>
        <taxon>Polysphondylium</taxon>
    </lineage>
</organism>
<evidence type="ECO:0000256" key="6">
    <source>
        <dbReference type="ARBA" id="ARBA00048142"/>
    </source>
</evidence>
<dbReference type="Gene3D" id="3.40.605.10">
    <property type="entry name" value="Aldehyde Dehydrogenase, Chain A, domain 1"/>
    <property type="match status" value="1"/>
</dbReference>
<dbReference type="InterPro" id="IPR016160">
    <property type="entry name" value="Ald_DH_CS_CYS"/>
</dbReference>
<dbReference type="PROSITE" id="PS00687">
    <property type="entry name" value="ALDEHYDE_DEHYDR_GLU"/>
    <property type="match status" value="1"/>
</dbReference>
<feature type="non-terminal residue" evidence="12">
    <location>
        <position position="1"/>
    </location>
</feature>
<dbReference type="SUPFAM" id="SSF53720">
    <property type="entry name" value="ALDH-like"/>
    <property type="match status" value="1"/>
</dbReference>
<evidence type="ECO:0000256" key="5">
    <source>
        <dbReference type="ARBA" id="ARBA00023062"/>
    </source>
</evidence>
<dbReference type="FunFam" id="3.40.309.10:FF:000005">
    <property type="entry name" value="1-pyrroline-5-carboxylate dehydrogenase 1"/>
    <property type="match status" value="1"/>
</dbReference>
<feature type="domain" description="Aldehyde dehydrogenase" evidence="11">
    <location>
        <begin position="63"/>
        <end position="443"/>
    </location>
</feature>
<dbReference type="PANTHER" id="PTHR42862">
    <property type="entry name" value="DELTA-1-PYRROLINE-5-CARBOXYLATE DEHYDROGENASE 1, ISOFORM A-RELATED"/>
    <property type="match status" value="1"/>
</dbReference>
<comment type="pathway">
    <text evidence="1 9">Amino-acid degradation; L-proline degradation into L-glutamate; L-glutamate from L-proline: step 2/2.</text>
</comment>
<comment type="caution">
    <text evidence="12">The sequence shown here is derived from an EMBL/GenBank/DDBJ whole genome shotgun (WGS) entry which is preliminary data.</text>
</comment>
<dbReference type="InterPro" id="IPR005931">
    <property type="entry name" value="P5CDH/ALDH4A1"/>
</dbReference>
<proteinExistence type="inferred from homology"/>
<dbReference type="AlphaFoldDB" id="A0A8J4V7B1"/>
<accession>A0A8J4V7B1</accession>
<dbReference type="InterPro" id="IPR016161">
    <property type="entry name" value="Ald_DH/histidinol_DH"/>
</dbReference>
<evidence type="ECO:0000256" key="1">
    <source>
        <dbReference type="ARBA" id="ARBA00004786"/>
    </source>
</evidence>
<protein>
    <recommendedName>
        <fullName evidence="9 10">Multifunctional fusion protein</fullName>
    </recommendedName>
    <domain>
        <recommendedName>
            <fullName evidence="10">Delta-1-pyrroline-5-carboxylate dehydrogenase</fullName>
            <shortName evidence="10">P5C dehydrogenase</shortName>
        </recommendedName>
        <alternativeName>
            <fullName evidence="9">L-glutamate gamma-semialdehyde dehydrogenase</fullName>
        </alternativeName>
    </domain>
    <domain>
        <recommendedName>
            <fullName evidence="9">L-glutamate gamma-semialdehyde dehydrogenase</fullName>
            <ecNumber evidence="9">1.2.1.88</ecNumber>
        </recommendedName>
    </domain>
</protein>
<dbReference type="PANTHER" id="PTHR42862:SF1">
    <property type="entry name" value="DELTA-1-PYRROLINE-5-CARBOXYLATE DEHYDROGENASE 2, ISOFORM A-RELATED"/>
    <property type="match status" value="1"/>
</dbReference>
<evidence type="ECO:0000256" key="3">
    <source>
        <dbReference type="ARBA" id="ARBA00023002"/>
    </source>
</evidence>
<evidence type="ECO:0000256" key="9">
    <source>
        <dbReference type="RuleBase" id="RU366016"/>
    </source>
</evidence>
<keyword evidence="4 9" id="KW-0520">NAD</keyword>
<dbReference type="NCBIfam" id="TIGR01236">
    <property type="entry name" value="D1pyr5carbox1"/>
    <property type="match status" value="1"/>
</dbReference>
<dbReference type="GO" id="GO:0005759">
    <property type="term" value="C:mitochondrial matrix"/>
    <property type="evidence" value="ECO:0007669"/>
    <property type="project" value="TreeGrafter"/>
</dbReference>
<evidence type="ECO:0000313" key="12">
    <source>
        <dbReference type="EMBL" id="KAF2073769.1"/>
    </source>
</evidence>
<dbReference type="FunFam" id="3.40.605.10:FF:000006">
    <property type="entry name" value="1-pyrroline-5-carboxylate dehydrogenase"/>
    <property type="match status" value="1"/>
</dbReference>
<evidence type="ECO:0000256" key="4">
    <source>
        <dbReference type="ARBA" id="ARBA00023027"/>
    </source>
</evidence>
<keyword evidence="3 8" id="KW-0560">Oxidoreductase</keyword>
<dbReference type="InterPro" id="IPR015590">
    <property type="entry name" value="Aldehyde_DH_dom"/>
</dbReference>
<dbReference type="UniPathway" id="UPA00261">
    <property type="reaction ID" value="UER00374"/>
</dbReference>
<dbReference type="Gene3D" id="3.40.309.10">
    <property type="entry name" value="Aldehyde Dehydrogenase, Chain A, domain 2"/>
    <property type="match status" value="1"/>
</dbReference>
<dbReference type="EC" id="1.2.1.88" evidence="9"/>
<evidence type="ECO:0000256" key="2">
    <source>
        <dbReference type="ARBA" id="ARBA00009986"/>
    </source>
</evidence>
<sequence length="448" mass="49831">MSQFSRASIPTPVNQVLYNYEVGSTHRKLLKEACNKLRNECPDIPCIVNGKEIRTGDIQKQLICSDHSKVLCQFHQANPQVLQDAIEGSLKAKAEWESLPFEDKAAIFLKTADLLNTKYRYEVLAATMLGQGKTVWQAEIDAAAETIDFLRFNPKYAEEIYSQQPPANSPGCWNRVEYRPLEGYVVAISPFNFTAIGANLPSAPALMGNVVLWKPASTAILSNYVVYKAFREAGLPDGVIQFLPGSGRVVGDVLINNKHFSGLHFTGSTGVFNGIYQKTASNLVSGLYRGYPRIVGETGGKDFHFMHNSADVDNFVYNTMRAAFEYQGQKCSACSRAYIPKSLWPQIKEKMIAIASEFKMGQSDDFSSFVSAVIDKNSFNNIQSYIEHAKASSDAEIVLGGKCDSSVGWFVEPTIILAKDPHYKSMEEEIFGPVLTVYVYEDDKYEET</sequence>
<feature type="active site" evidence="7">
    <location>
        <position position="297"/>
    </location>
</feature>
<dbReference type="PROSITE" id="PS00070">
    <property type="entry name" value="ALDEHYDE_DEHYDR_CYS"/>
    <property type="match status" value="1"/>
</dbReference>
<dbReference type="GO" id="GO:0003842">
    <property type="term" value="F:L-glutamate gamma-semialdehyde dehydrogenase activity"/>
    <property type="evidence" value="ECO:0007669"/>
    <property type="project" value="UniProtKB-UniRule"/>
</dbReference>
<evidence type="ECO:0000256" key="10">
    <source>
        <dbReference type="RuleBase" id="RU366030"/>
    </source>
</evidence>
<dbReference type="EMBL" id="AJWJ01000183">
    <property type="protein sequence ID" value="KAF2073769.1"/>
    <property type="molecule type" value="Genomic_DNA"/>
</dbReference>
<reference evidence="12" key="1">
    <citation type="submission" date="2020-01" db="EMBL/GenBank/DDBJ databases">
        <title>Development of genomics and gene disruption for Polysphondylium violaceum indicates a role for the polyketide synthase stlB in stalk morphogenesis.</title>
        <authorList>
            <person name="Narita B."/>
            <person name="Kawabe Y."/>
            <person name="Kin K."/>
            <person name="Saito T."/>
            <person name="Gibbs R."/>
            <person name="Kuspa A."/>
            <person name="Muzny D."/>
            <person name="Queller D."/>
            <person name="Richards S."/>
            <person name="Strassman J."/>
            <person name="Sucgang R."/>
            <person name="Worley K."/>
            <person name="Schaap P."/>
        </authorList>
    </citation>
    <scope>NUCLEOTIDE SEQUENCE</scope>
    <source>
        <strain evidence="12">QSvi11</strain>
    </source>
</reference>
<evidence type="ECO:0000259" key="11">
    <source>
        <dbReference type="Pfam" id="PF00171"/>
    </source>
</evidence>
<dbReference type="InterPro" id="IPR016163">
    <property type="entry name" value="Ald_DH_C"/>
</dbReference>
<comment type="catalytic activity">
    <reaction evidence="6 9">
        <text>L-glutamate 5-semialdehyde + NAD(+) + H2O = L-glutamate + NADH + 2 H(+)</text>
        <dbReference type="Rhea" id="RHEA:30235"/>
        <dbReference type="ChEBI" id="CHEBI:15377"/>
        <dbReference type="ChEBI" id="CHEBI:15378"/>
        <dbReference type="ChEBI" id="CHEBI:29985"/>
        <dbReference type="ChEBI" id="CHEBI:57540"/>
        <dbReference type="ChEBI" id="CHEBI:57945"/>
        <dbReference type="ChEBI" id="CHEBI:58066"/>
        <dbReference type="EC" id="1.2.1.88"/>
    </reaction>
</comment>
<name>A0A8J4V7B1_9MYCE</name>
<dbReference type="InterPro" id="IPR029510">
    <property type="entry name" value="Ald_DH_CS_GLU"/>
</dbReference>
<evidence type="ECO:0000256" key="7">
    <source>
        <dbReference type="PROSITE-ProRule" id="PRU10007"/>
    </source>
</evidence>
<dbReference type="GO" id="GO:0010133">
    <property type="term" value="P:L-proline catabolic process to L-glutamate"/>
    <property type="evidence" value="ECO:0007669"/>
    <property type="project" value="UniProtKB-UniRule"/>
</dbReference>
<evidence type="ECO:0000256" key="8">
    <source>
        <dbReference type="RuleBase" id="RU003345"/>
    </source>
</evidence>
<keyword evidence="13" id="KW-1185">Reference proteome</keyword>
<dbReference type="OrthoDB" id="5322683at2759"/>